<dbReference type="Proteomes" id="UP000775770">
    <property type="component" value="Unassembled WGS sequence"/>
</dbReference>
<dbReference type="RefSeq" id="WP_304073353.1">
    <property type="nucleotide sequence ID" value="NZ_JABZRA010000195.1"/>
</dbReference>
<feature type="non-terminal residue" evidence="2">
    <location>
        <position position="1"/>
    </location>
</feature>
<feature type="transmembrane region" description="Helical" evidence="1">
    <location>
        <begin position="111"/>
        <end position="135"/>
    </location>
</feature>
<dbReference type="EMBL" id="JABZRA010000195">
    <property type="protein sequence ID" value="MBF1273617.1"/>
    <property type="molecule type" value="Genomic_DNA"/>
</dbReference>
<reference evidence="2" key="1">
    <citation type="submission" date="2020-04" db="EMBL/GenBank/DDBJ databases">
        <title>Deep metagenomics examines the oral microbiome during advanced dental caries in children, revealing novel taxa and co-occurrences with host molecules.</title>
        <authorList>
            <person name="Baker J.L."/>
            <person name="Morton J.T."/>
            <person name="Dinis M."/>
            <person name="Alvarez R."/>
            <person name="Tran N.C."/>
            <person name="Knight R."/>
            <person name="Edlund A."/>
        </authorList>
    </citation>
    <scope>NUCLEOTIDE SEQUENCE</scope>
    <source>
        <strain evidence="2">JCVI_38_bin.19</strain>
    </source>
</reference>
<dbReference type="AlphaFoldDB" id="A0A930GYH8"/>
<proteinExistence type="predicted"/>
<feature type="transmembrane region" description="Helical" evidence="1">
    <location>
        <begin position="65"/>
        <end position="91"/>
    </location>
</feature>
<comment type="caution">
    <text evidence="2">The sequence shown here is derived from an EMBL/GenBank/DDBJ whole genome shotgun (WGS) entry which is preliminary data.</text>
</comment>
<evidence type="ECO:0000313" key="3">
    <source>
        <dbReference type="Proteomes" id="UP000775770"/>
    </source>
</evidence>
<keyword evidence="1" id="KW-0812">Transmembrane</keyword>
<sequence length="149" mass="15923">FMVAATVYILMAVKVKKKGVFTISGTLLGLIALSGGHLPHAVFAVIGGIICDLIIGNYESKGRMIIGYGTFALADFLGTVIPVILFGTASFVERASKWKMSEAQINEALSYFKVSWAVGFGLITFVLACIGAYAATRILKKHFEKAGVI</sequence>
<protein>
    <submittedName>
        <fullName evidence="2">MptD family putative ECF transporter S component</fullName>
    </submittedName>
</protein>
<keyword evidence="1" id="KW-0472">Membrane</keyword>
<gene>
    <name evidence="2" type="ORF">HXM90_09455</name>
</gene>
<evidence type="ECO:0000313" key="2">
    <source>
        <dbReference type="EMBL" id="MBF1273617.1"/>
    </source>
</evidence>
<name>A0A930GYH8_9FIRM</name>
<feature type="transmembrane region" description="Helical" evidence="1">
    <location>
        <begin position="41"/>
        <end position="58"/>
    </location>
</feature>
<evidence type="ECO:0000256" key="1">
    <source>
        <dbReference type="SAM" id="Phobius"/>
    </source>
</evidence>
<accession>A0A930GYH8</accession>
<organism evidence="2 3">
    <name type="scientific">Oribacterium sinus</name>
    <dbReference type="NCBI Taxonomy" id="237576"/>
    <lineage>
        <taxon>Bacteria</taxon>
        <taxon>Bacillati</taxon>
        <taxon>Bacillota</taxon>
        <taxon>Clostridia</taxon>
        <taxon>Lachnospirales</taxon>
        <taxon>Lachnospiraceae</taxon>
        <taxon>Oribacterium</taxon>
    </lineage>
</organism>
<dbReference type="InterPro" id="IPR011733">
    <property type="entry name" value="CHP02185_IM"/>
</dbReference>
<feature type="transmembrane region" description="Helical" evidence="1">
    <location>
        <begin position="19"/>
        <end position="35"/>
    </location>
</feature>
<dbReference type="Pfam" id="PF09605">
    <property type="entry name" value="Trep_Strep"/>
    <property type="match status" value="1"/>
</dbReference>
<dbReference type="NCBIfam" id="TIGR02185">
    <property type="entry name" value="Trep_Strep"/>
    <property type="match status" value="1"/>
</dbReference>
<keyword evidence="1" id="KW-1133">Transmembrane helix</keyword>